<name>A0A1M7JFX4_9BURK</name>
<evidence type="ECO:0008006" key="3">
    <source>
        <dbReference type="Google" id="ProtNLM"/>
    </source>
</evidence>
<dbReference type="RefSeq" id="WP_072781507.1">
    <property type="nucleotide sequence ID" value="NZ_FRCX01000001.1"/>
</dbReference>
<dbReference type="Gene3D" id="1.20.1220.20">
    <property type="entry name" value="Uncharcterised protein PF01724"/>
    <property type="match status" value="1"/>
</dbReference>
<evidence type="ECO:0000313" key="1">
    <source>
        <dbReference type="EMBL" id="SHM51922.1"/>
    </source>
</evidence>
<dbReference type="Pfam" id="PF01724">
    <property type="entry name" value="DUF29"/>
    <property type="match status" value="1"/>
</dbReference>
<evidence type="ECO:0000313" key="2">
    <source>
        <dbReference type="Proteomes" id="UP000184339"/>
    </source>
</evidence>
<protein>
    <recommendedName>
        <fullName evidence="3">DUF29 domain-containing protein</fullName>
    </recommendedName>
</protein>
<dbReference type="Proteomes" id="UP000184339">
    <property type="component" value="Unassembled WGS sequence"/>
</dbReference>
<keyword evidence="2" id="KW-1185">Reference proteome</keyword>
<dbReference type="PANTHER" id="PTHR34235">
    <property type="entry name" value="SLR1203 PROTEIN-RELATED"/>
    <property type="match status" value="1"/>
</dbReference>
<dbReference type="InterPro" id="IPR002636">
    <property type="entry name" value="DUF29"/>
</dbReference>
<proteinExistence type="predicted"/>
<gene>
    <name evidence="1" type="ORF">SAMN05192549_101793</name>
</gene>
<reference evidence="2" key="1">
    <citation type="submission" date="2016-11" db="EMBL/GenBank/DDBJ databases">
        <authorList>
            <person name="Varghese N."/>
            <person name="Submissions S."/>
        </authorList>
    </citation>
    <scope>NUCLEOTIDE SEQUENCE [LARGE SCALE GENOMIC DNA]</scope>
    <source>
        <strain evidence="2">Sac-22</strain>
    </source>
</reference>
<accession>A0A1M7JFX4</accession>
<dbReference type="EMBL" id="FRCX01000001">
    <property type="protein sequence ID" value="SHM51922.1"/>
    <property type="molecule type" value="Genomic_DNA"/>
</dbReference>
<sequence>MDDHLNSLYETDALIWTETQIALLRAGQFDQLDLENIISELGYQVRKDKNEVASRLCGLMTHLLKYQFQTQRRSRSWVSTIIQHRIAILGIFNQMPSLRPHIDEYVAYYYPKAARAAARETKLSRTVFPAENPYTVEQILDEEFFPGENEKAVEP</sequence>
<dbReference type="AlphaFoldDB" id="A0A1M7JFX4"/>
<dbReference type="OrthoDB" id="425753at2"/>
<organism evidence="1 2">
    <name type="scientific">Duganella sacchari</name>
    <dbReference type="NCBI Taxonomy" id="551987"/>
    <lineage>
        <taxon>Bacteria</taxon>
        <taxon>Pseudomonadati</taxon>
        <taxon>Pseudomonadota</taxon>
        <taxon>Betaproteobacteria</taxon>
        <taxon>Burkholderiales</taxon>
        <taxon>Oxalobacteraceae</taxon>
        <taxon>Telluria group</taxon>
        <taxon>Duganella</taxon>
    </lineage>
</organism>
<dbReference type="STRING" id="551987.SAMN05192549_101793"/>